<name>A0A090WAD6_NONUL</name>
<dbReference type="EMBL" id="BBNT01000001">
    <property type="protein sequence ID" value="GAL73916.1"/>
    <property type="molecule type" value="Genomic_DNA"/>
</dbReference>
<evidence type="ECO:0000313" key="1">
    <source>
        <dbReference type="EMBL" id="GAL73916.1"/>
    </source>
</evidence>
<organism evidence="1 2">
    <name type="scientific">Nonlabens ulvanivorans</name>
    <name type="common">Persicivirga ulvanivorans</name>
    <dbReference type="NCBI Taxonomy" id="906888"/>
    <lineage>
        <taxon>Bacteria</taxon>
        <taxon>Pseudomonadati</taxon>
        <taxon>Bacteroidota</taxon>
        <taxon>Flavobacteriia</taxon>
        <taxon>Flavobacteriales</taxon>
        <taxon>Flavobacteriaceae</taxon>
        <taxon>Nonlabens</taxon>
    </lineage>
</organism>
<dbReference type="AlphaFoldDB" id="A0A090WAD6"/>
<proteinExistence type="predicted"/>
<accession>A0A090WAD6</accession>
<comment type="caution">
    <text evidence="1">The sequence shown here is derived from an EMBL/GenBank/DDBJ whole genome shotgun (WGS) entry which is preliminary data.</text>
</comment>
<evidence type="ECO:0000313" key="2">
    <source>
        <dbReference type="Proteomes" id="UP000029647"/>
    </source>
</evidence>
<protein>
    <submittedName>
        <fullName evidence="1">Uncharacterized protein</fullName>
    </submittedName>
</protein>
<gene>
    <name evidence="1" type="ORF">JCM19275_2763</name>
</gene>
<reference evidence="1 2" key="1">
    <citation type="journal article" date="2014" name="Genome Announc.">
        <title>Draft Genome Sequences of Marine Flavobacterium Nonlabens Strains NR17, NR24, NR27, NR32, NR33, and Ara13.</title>
        <authorList>
            <person name="Nakanishi M."/>
            <person name="Meirelles P."/>
            <person name="Suzuki R."/>
            <person name="Takatani N."/>
            <person name="Mino S."/>
            <person name="Suda W."/>
            <person name="Oshima K."/>
            <person name="Hattori M."/>
            <person name="Ohkuma M."/>
            <person name="Hosokawa M."/>
            <person name="Miyashita K."/>
            <person name="Thompson F.L."/>
            <person name="Niwa A."/>
            <person name="Sawabe T."/>
            <person name="Sawabe T."/>
        </authorList>
    </citation>
    <scope>NUCLEOTIDE SEQUENCE [LARGE SCALE GENOMIC DNA]</scope>
    <source>
        <strain evidence="2">JCM19275</strain>
    </source>
</reference>
<dbReference type="Proteomes" id="UP000029647">
    <property type="component" value="Unassembled WGS sequence"/>
</dbReference>
<sequence length="43" mass="4952">MLWSIPLSRKRTYEQAILFTRFAWRPPANSVSKKVSTMAIAVV</sequence>